<dbReference type="EMBL" id="PFNK01000030">
    <property type="protein sequence ID" value="PIZ43705.1"/>
    <property type="molecule type" value="Genomic_DNA"/>
</dbReference>
<proteinExistence type="predicted"/>
<dbReference type="InterPro" id="IPR029063">
    <property type="entry name" value="SAM-dependent_MTases_sf"/>
</dbReference>
<dbReference type="SUPFAM" id="SSF53335">
    <property type="entry name" value="S-adenosyl-L-methionine-dependent methyltransferases"/>
    <property type="match status" value="1"/>
</dbReference>
<organism evidence="1 2">
    <name type="scientific">candidate division WWE3 bacterium CG_4_10_14_0_2_um_filter_42_7</name>
    <dbReference type="NCBI Taxonomy" id="1975073"/>
    <lineage>
        <taxon>Bacteria</taxon>
        <taxon>Katanobacteria</taxon>
    </lineage>
</organism>
<dbReference type="Gene3D" id="3.40.50.150">
    <property type="entry name" value="Vaccinia Virus protein VP39"/>
    <property type="match status" value="1"/>
</dbReference>
<sequence>MIVHIFPQPKLIYHTESPFSGEISVCEFMGERLLKVNSYTQSSYPLKEDWGRYNKRYWGRVAREAKELLKRESPEVLILGFAGGTLGHLFQRENPKVKITGVDIDPEMIKLGGDYFFFQKINNLDLIVRDAAKWVGNNLDKKFDIIVLDVFKGGNFTIDFSRELLMNLKSINRGKVIINQVFPKRENLREAIDKLKKVFDNVNAIEVPPGNILLVCL</sequence>
<name>A0A2M7TDT1_UNCKA</name>
<comment type="caution">
    <text evidence="1">The sequence shown here is derived from an EMBL/GenBank/DDBJ whole genome shotgun (WGS) entry which is preliminary data.</text>
</comment>
<dbReference type="CDD" id="cd02440">
    <property type="entry name" value="AdoMet_MTases"/>
    <property type="match status" value="1"/>
</dbReference>
<gene>
    <name evidence="1" type="ORF">COY33_01135</name>
</gene>
<dbReference type="Proteomes" id="UP000229915">
    <property type="component" value="Unassembled WGS sequence"/>
</dbReference>
<evidence type="ECO:0000313" key="1">
    <source>
        <dbReference type="EMBL" id="PIZ43705.1"/>
    </source>
</evidence>
<protein>
    <submittedName>
        <fullName evidence="1">Uncharacterized protein</fullName>
    </submittedName>
</protein>
<evidence type="ECO:0000313" key="2">
    <source>
        <dbReference type="Proteomes" id="UP000229915"/>
    </source>
</evidence>
<accession>A0A2M7TDT1</accession>
<dbReference type="AlphaFoldDB" id="A0A2M7TDT1"/>
<dbReference type="Pfam" id="PF01564">
    <property type="entry name" value="Spermine_synth"/>
    <property type="match status" value="1"/>
</dbReference>
<reference evidence="2" key="1">
    <citation type="submission" date="2017-09" db="EMBL/GenBank/DDBJ databases">
        <title>Depth-based differentiation of microbial function through sediment-hosted aquifers and enrichment of novel symbionts in the deep terrestrial subsurface.</title>
        <authorList>
            <person name="Probst A.J."/>
            <person name="Ladd B."/>
            <person name="Jarett J.K."/>
            <person name="Geller-Mcgrath D.E."/>
            <person name="Sieber C.M.K."/>
            <person name="Emerson J.B."/>
            <person name="Anantharaman K."/>
            <person name="Thomas B.C."/>
            <person name="Malmstrom R."/>
            <person name="Stieglmeier M."/>
            <person name="Klingl A."/>
            <person name="Woyke T."/>
            <person name="Ryan C.M."/>
            <person name="Banfield J.F."/>
        </authorList>
    </citation>
    <scope>NUCLEOTIDE SEQUENCE [LARGE SCALE GENOMIC DNA]</scope>
</reference>